<dbReference type="InterPro" id="IPR001810">
    <property type="entry name" value="F-box_dom"/>
</dbReference>
<dbReference type="InterPro" id="IPR013187">
    <property type="entry name" value="F-box-assoc_dom_typ3"/>
</dbReference>
<dbReference type="PANTHER" id="PTHR31672:SF13">
    <property type="entry name" value="F-BOX PROTEIN CPR30-LIKE"/>
    <property type="match status" value="1"/>
</dbReference>
<organism evidence="2 3">
    <name type="scientific">Cuscuta campestris</name>
    <dbReference type="NCBI Taxonomy" id="132261"/>
    <lineage>
        <taxon>Eukaryota</taxon>
        <taxon>Viridiplantae</taxon>
        <taxon>Streptophyta</taxon>
        <taxon>Embryophyta</taxon>
        <taxon>Tracheophyta</taxon>
        <taxon>Spermatophyta</taxon>
        <taxon>Magnoliopsida</taxon>
        <taxon>eudicotyledons</taxon>
        <taxon>Gunneridae</taxon>
        <taxon>Pentapetalae</taxon>
        <taxon>asterids</taxon>
        <taxon>lamiids</taxon>
        <taxon>Solanales</taxon>
        <taxon>Convolvulaceae</taxon>
        <taxon>Cuscuteae</taxon>
        <taxon>Cuscuta</taxon>
        <taxon>Cuscuta subgen. Grammica</taxon>
        <taxon>Cuscuta sect. Cleistogrammica</taxon>
    </lineage>
</organism>
<dbReference type="EMBL" id="OOIL02003368">
    <property type="protein sequence ID" value="VFQ87308.1"/>
    <property type="molecule type" value="Genomic_DNA"/>
</dbReference>
<dbReference type="SUPFAM" id="SSF81383">
    <property type="entry name" value="F-box domain"/>
    <property type="match status" value="1"/>
</dbReference>
<dbReference type="InterPro" id="IPR050796">
    <property type="entry name" value="SCF_F-box_component"/>
</dbReference>
<evidence type="ECO:0000313" key="2">
    <source>
        <dbReference type="EMBL" id="VFQ87308.1"/>
    </source>
</evidence>
<dbReference type="Proteomes" id="UP000595140">
    <property type="component" value="Unassembled WGS sequence"/>
</dbReference>
<accession>A0A484MGQ8</accession>
<dbReference type="PANTHER" id="PTHR31672">
    <property type="entry name" value="BNACNNG10540D PROTEIN"/>
    <property type="match status" value="1"/>
</dbReference>
<dbReference type="Pfam" id="PF08268">
    <property type="entry name" value="FBA_3"/>
    <property type="match status" value="1"/>
</dbReference>
<name>A0A484MGQ8_9ASTE</name>
<keyword evidence="3" id="KW-1185">Reference proteome</keyword>
<dbReference type="InterPro" id="IPR036047">
    <property type="entry name" value="F-box-like_dom_sf"/>
</dbReference>
<dbReference type="OrthoDB" id="610337at2759"/>
<protein>
    <recommendedName>
        <fullName evidence="1">F-box domain-containing protein</fullName>
    </recommendedName>
</protein>
<dbReference type="Gene3D" id="1.20.1280.50">
    <property type="match status" value="1"/>
</dbReference>
<sequence length="364" mass="41379">MKKAKEYQPFSEIPSAILWEILGRVPIKTCLTCKLVCKEWYDIVVSPEFSSFRRHCNASRFTLLFYNSWASGGGVVFHLVELEKALNVDDSGNWIVGGDDLIKIRPKFDTPSQKFYVLSQCNGAVCFGSIRDEYFVCNLLSGQCVNVQNLHELKMHRSYHSMGCELGCCPVTGRFKVLMFICDLLGKIELTMIQTLGNGEWKSVGNAPLKNLRDGCFLNGSSHWCGRAYIWSFHFGEEKFLRIPIANDIVATAYDKRKKKLIVLDSCLCLGCFSQRNGSVTMDVWVMKEYGVKESWAKQFVIVTNDLCVPIVQLDKGKILLMNGFILYLYDTQTRVSEVGKFEFNEFSYAMMPLAGFDASFLRL</sequence>
<dbReference type="NCBIfam" id="TIGR01640">
    <property type="entry name" value="F_box_assoc_1"/>
    <property type="match status" value="1"/>
</dbReference>
<dbReference type="AlphaFoldDB" id="A0A484MGQ8"/>
<evidence type="ECO:0000259" key="1">
    <source>
        <dbReference type="PROSITE" id="PS50181"/>
    </source>
</evidence>
<evidence type="ECO:0000313" key="3">
    <source>
        <dbReference type="Proteomes" id="UP000595140"/>
    </source>
</evidence>
<dbReference type="PROSITE" id="PS50181">
    <property type="entry name" value="FBOX"/>
    <property type="match status" value="1"/>
</dbReference>
<gene>
    <name evidence="2" type="ORF">CCAM_LOCUS29084</name>
</gene>
<feature type="domain" description="F-box" evidence="1">
    <location>
        <begin position="7"/>
        <end position="55"/>
    </location>
</feature>
<proteinExistence type="predicted"/>
<reference evidence="2 3" key="1">
    <citation type="submission" date="2018-04" db="EMBL/GenBank/DDBJ databases">
        <authorList>
            <person name="Vogel A."/>
        </authorList>
    </citation>
    <scope>NUCLEOTIDE SEQUENCE [LARGE SCALE GENOMIC DNA]</scope>
</reference>
<dbReference type="InterPro" id="IPR017451">
    <property type="entry name" value="F-box-assoc_interact_dom"/>
</dbReference>
<dbReference type="Pfam" id="PF00646">
    <property type="entry name" value="F-box"/>
    <property type="match status" value="1"/>
</dbReference>